<dbReference type="EC" id="6.3.5.1" evidence="7 8"/>
<dbReference type="CDD" id="cd07570">
    <property type="entry name" value="GAT_Gln-NAD-synth"/>
    <property type="match status" value="1"/>
</dbReference>
<gene>
    <name evidence="7" type="primary">nadE</name>
    <name evidence="13" type="ORF">E6K76_11925</name>
</gene>
<feature type="active site" description="Proton acceptor; for glutaminase activity" evidence="7">
    <location>
        <position position="87"/>
    </location>
</feature>
<comment type="pathway">
    <text evidence="1 7 8">Cofactor biosynthesis; NAD(+) biosynthesis; NAD(+) from deamido-NAD(+) (L-Gln route): step 1/1.</text>
</comment>
<dbReference type="FunFam" id="3.40.50.620:FF:000106">
    <property type="entry name" value="Glutamine-dependent NAD(+) synthetase"/>
    <property type="match status" value="1"/>
</dbReference>
<feature type="binding site" evidence="7">
    <location>
        <position position="472"/>
    </location>
    <ligand>
        <name>ATP</name>
        <dbReference type="ChEBI" id="CHEBI:30616"/>
    </ligand>
</feature>
<comment type="caution">
    <text evidence="13">The sequence shown here is derived from an EMBL/GenBank/DDBJ whole genome shotgun (WGS) entry which is preliminary data.</text>
</comment>
<dbReference type="InterPro" id="IPR014729">
    <property type="entry name" value="Rossmann-like_a/b/a_fold"/>
</dbReference>
<comment type="similarity">
    <text evidence="10">Belongs to the NAD synthetase family.</text>
</comment>
<keyword evidence="3 7" id="KW-0436">Ligase</keyword>
<feature type="binding site" evidence="7">
    <location>
        <position position="159"/>
    </location>
    <ligand>
        <name>L-glutamine</name>
        <dbReference type="ChEBI" id="CHEBI:58359"/>
    </ligand>
</feature>
<evidence type="ECO:0000256" key="4">
    <source>
        <dbReference type="ARBA" id="ARBA00022741"/>
    </source>
</evidence>
<dbReference type="GO" id="GO:0000257">
    <property type="term" value="F:nitrilase activity"/>
    <property type="evidence" value="ECO:0007669"/>
    <property type="project" value="UniProtKB-ARBA"/>
</dbReference>
<dbReference type="InterPro" id="IPR014445">
    <property type="entry name" value="Gln-dep_NAD_synthase"/>
</dbReference>
<evidence type="ECO:0000313" key="13">
    <source>
        <dbReference type="EMBL" id="TMQ56898.1"/>
    </source>
</evidence>
<evidence type="ECO:0000259" key="12">
    <source>
        <dbReference type="PROSITE" id="PS50263"/>
    </source>
</evidence>
<dbReference type="PANTHER" id="PTHR23090:SF9">
    <property type="entry name" value="GLUTAMINE-DEPENDENT NAD(+) SYNTHETASE"/>
    <property type="match status" value="1"/>
</dbReference>
<sequence>MFPRPLRKRQPFGPLPHRWRRKSRRGTILAVKRPNDSPAGDRSERIVRLALAQINPTVGDLPGNAKKVIETIARARDLGADLVAFPELTLTGYPPEDLLLRPEFLDQNQAAMEEVARSTIGITAVVGFAQRSDDVYNAAAIAHDGEVVGIYQKRHLPNYGVFDEVRYFRPGDECFVCKRGPLTFGVNICEDIFTPVGPTAALAVYGEAELVINLSSSPFHTGKAAARDRMLSTRALDGVSVVAFVNTVGGQDELVFDGNSRVYGPQGELLAQARAFEEDLMLVDIDLESVFRARLRDPRSRIAAQRDDAPEMRALTLRPIRRRARPKLESRKVTIPSGADEIYQALLLGTRDYVTKNGFEHVVIGLSGGIDSALTASIAADALGPDHVTGVFMPSGITSRESRDDAAALAKNLGIDLLTVPIEPEIAAYRESLRQVFASSQEDVTEENIQSRIRGTVLMALSNKFCWLVLTTGNKSELSVGYATLYGDMAGGFSVLKDVSKTLVYELARHRNAAAKAPWIPERTLTRDPTAELRPGQRDTDTLPPYDVLDPILKAYVEEDSEVERIVAMGYDRSLVQRVMRMVDRAEYKRRQAPPGIRITPRALGKDRRLPITNRHQPWRD</sequence>
<dbReference type="GO" id="GO:0009435">
    <property type="term" value="P:NAD+ biosynthetic process"/>
    <property type="evidence" value="ECO:0007669"/>
    <property type="project" value="UniProtKB-UniRule"/>
</dbReference>
<comment type="function">
    <text evidence="7">Catalyzes the ATP-dependent amidation of deamido-NAD to form NAD. Uses L-glutamine as a nitrogen source.</text>
</comment>
<dbReference type="Pfam" id="PF02540">
    <property type="entry name" value="NAD_synthase"/>
    <property type="match status" value="1"/>
</dbReference>
<dbReference type="GO" id="GO:0003952">
    <property type="term" value="F:NAD+ synthase (glutamine-hydrolyzing) activity"/>
    <property type="evidence" value="ECO:0007669"/>
    <property type="project" value="UniProtKB-UniRule"/>
</dbReference>
<dbReference type="PROSITE" id="PS00920">
    <property type="entry name" value="NITRIL_CHT_1"/>
    <property type="match status" value="1"/>
</dbReference>
<keyword evidence="5 7" id="KW-0067">ATP-binding</keyword>
<evidence type="ECO:0000256" key="3">
    <source>
        <dbReference type="ARBA" id="ARBA00022598"/>
    </source>
</evidence>
<dbReference type="Gene3D" id="3.60.110.10">
    <property type="entry name" value="Carbon-nitrogen hydrolase"/>
    <property type="match status" value="1"/>
</dbReference>
<feature type="active site" description="Nucleophile; for glutaminase activity" evidence="7">
    <location>
        <position position="189"/>
    </location>
</feature>
<evidence type="ECO:0000256" key="1">
    <source>
        <dbReference type="ARBA" id="ARBA00005188"/>
    </source>
</evidence>
<feature type="binding site" evidence="7">
    <location>
        <begin position="365"/>
        <end position="372"/>
    </location>
    <ligand>
        <name>ATP</name>
        <dbReference type="ChEBI" id="CHEBI:30616"/>
    </ligand>
</feature>
<feature type="active site" description="Proton acceptor" evidence="9">
    <location>
        <position position="87"/>
    </location>
</feature>
<comment type="similarity">
    <text evidence="2 7 8">In the C-terminal section; belongs to the NAD synthetase family.</text>
</comment>
<keyword evidence="6 7" id="KW-0520">NAD</keyword>
<feature type="binding site" evidence="7">
    <location>
        <position position="448"/>
    </location>
    <ligand>
        <name>deamido-NAD(+)</name>
        <dbReference type="ChEBI" id="CHEBI:58437"/>
        <note>ligand shared between two neighboring subunits</note>
    </ligand>
</feature>
<dbReference type="PIRSF" id="PIRSF006630">
    <property type="entry name" value="NADS_GAT"/>
    <property type="match status" value="1"/>
</dbReference>
<dbReference type="InterPro" id="IPR000132">
    <property type="entry name" value="Nitrilase/CN_hydratase_CS"/>
</dbReference>
<dbReference type="GO" id="GO:0004359">
    <property type="term" value="F:glutaminase activity"/>
    <property type="evidence" value="ECO:0007669"/>
    <property type="project" value="InterPro"/>
</dbReference>
<dbReference type="InterPro" id="IPR003694">
    <property type="entry name" value="NAD_synthase"/>
</dbReference>
<feature type="binding site" evidence="7">
    <location>
        <position position="589"/>
    </location>
    <ligand>
        <name>deamido-NAD(+)</name>
        <dbReference type="ChEBI" id="CHEBI:58437"/>
        <note>ligand shared between two neighboring subunits</note>
    </ligand>
</feature>
<dbReference type="SUPFAM" id="SSF56317">
    <property type="entry name" value="Carbon-nitrogen hydrolase"/>
    <property type="match status" value="1"/>
</dbReference>
<dbReference type="Proteomes" id="UP000316852">
    <property type="component" value="Unassembled WGS sequence"/>
</dbReference>
<dbReference type="Gene3D" id="3.40.50.620">
    <property type="entry name" value="HUPs"/>
    <property type="match status" value="1"/>
</dbReference>
<name>A0A538SZT6_UNCEI</name>
<evidence type="ECO:0000256" key="7">
    <source>
        <dbReference type="HAMAP-Rule" id="MF_02090"/>
    </source>
</evidence>
<evidence type="ECO:0000256" key="6">
    <source>
        <dbReference type="ARBA" id="ARBA00023027"/>
    </source>
</evidence>
<evidence type="ECO:0000256" key="10">
    <source>
        <dbReference type="RuleBase" id="RU003811"/>
    </source>
</evidence>
<keyword evidence="4 7" id="KW-0547">Nucleotide-binding</keyword>
<dbReference type="InterPro" id="IPR022310">
    <property type="entry name" value="NAD/GMP_synthase"/>
</dbReference>
<dbReference type="PROSITE" id="PS50263">
    <property type="entry name" value="CN_HYDROLASE"/>
    <property type="match status" value="1"/>
</dbReference>
<feature type="domain" description="CN hydrolase" evidence="12">
    <location>
        <begin position="47"/>
        <end position="287"/>
    </location>
</feature>
<dbReference type="SUPFAM" id="SSF52402">
    <property type="entry name" value="Adenine nucleotide alpha hydrolases-like"/>
    <property type="match status" value="1"/>
</dbReference>
<dbReference type="EMBL" id="VBOW01000073">
    <property type="protein sequence ID" value="TMQ56898.1"/>
    <property type="molecule type" value="Genomic_DNA"/>
</dbReference>
<dbReference type="UniPathway" id="UPA00253">
    <property type="reaction ID" value="UER00334"/>
</dbReference>
<reference evidence="13 14" key="1">
    <citation type="journal article" date="2019" name="Nat. Microbiol.">
        <title>Mediterranean grassland soil C-N compound turnover is dependent on rainfall and depth, and is mediated by genomically divergent microorganisms.</title>
        <authorList>
            <person name="Diamond S."/>
            <person name="Andeer P.F."/>
            <person name="Li Z."/>
            <person name="Crits-Christoph A."/>
            <person name="Burstein D."/>
            <person name="Anantharaman K."/>
            <person name="Lane K.R."/>
            <person name="Thomas B.C."/>
            <person name="Pan C."/>
            <person name="Northen T.R."/>
            <person name="Banfield J.F."/>
        </authorList>
    </citation>
    <scope>NUCLEOTIDE SEQUENCE [LARGE SCALE GENOMIC DNA]</scope>
    <source>
        <strain evidence="13">WS_6</strain>
    </source>
</reference>
<comment type="caution">
    <text evidence="7">Lacks conserved residue(s) required for the propagation of feature annotation.</text>
</comment>
<comment type="catalytic activity">
    <reaction evidence="7 8">
        <text>deamido-NAD(+) + L-glutamine + ATP + H2O = L-glutamate + AMP + diphosphate + NAD(+) + H(+)</text>
        <dbReference type="Rhea" id="RHEA:24384"/>
        <dbReference type="ChEBI" id="CHEBI:15377"/>
        <dbReference type="ChEBI" id="CHEBI:15378"/>
        <dbReference type="ChEBI" id="CHEBI:29985"/>
        <dbReference type="ChEBI" id="CHEBI:30616"/>
        <dbReference type="ChEBI" id="CHEBI:33019"/>
        <dbReference type="ChEBI" id="CHEBI:57540"/>
        <dbReference type="ChEBI" id="CHEBI:58359"/>
        <dbReference type="ChEBI" id="CHEBI:58437"/>
        <dbReference type="ChEBI" id="CHEBI:456215"/>
        <dbReference type="EC" id="6.3.5.1"/>
    </reaction>
</comment>
<evidence type="ECO:0000256" key="5">
    <source>
        <dbReference type="ARBA" id="ARBA00022840"/>
    </source>
</evidence>
<dbReference type="GO" id="GO:0008795">
    <property type="term" value="F:NAD+ synthase activity"/>
    <property type="evidence" value="ECO:0007669"/>
    <property type="project" value="UniProtKB-UniRule"/>
</dbReference>
<evidence type="ECO:0000256" key="2">
    <source>
        <dbReference type="ARBA" id="ARBA00007145"/>
    </source>
</evidence>
<feature type="region of interest" description="Disordered" evidence="11">
    <location>
        <begin position="23"/>
        <end position="42"/>
    </location>
</feature>
<feature type="binding site" evidence="7">
    <location>
        <position position="217"/>
    </location>
    <ligand>
        <name>L-glutamine</name>
        <dbReference type="ChEBI" id="CHEBI:58359"/>
    </ligand>
</feature>
<feature type="active site" description="For glutaminase activity" evidence="7">
    <location>
        <position position="153"/>
    </location>
</feature>
<feature type="binding site" evidence="7">
    <location>
        <position position="223"/>
    </location>
    <ligand>
        <name>L-glutamine</name>
        <dbReference type="ChEBI" id="CHEBI:58359"/>
    </ligand>
</feature>
<dbReference type="NCBIfam" id="NF010588">
    <property type="entry name" value="PRK13981.1"/>
    <property type="match status" value="1"/>
</dbReference>
<evidence type="ECO:0000256" key="9">
    <source>
        <dbReference type="PROSITE-ProRule" id="PRU10139"/>
    </source>
</evidence>
<dbReference type="PANTHER" id="PTHR23090">
    <property type="entry name" value="NH 3 /GLUTAMINE-DEPENDENT NAD + SYNTHETASE"/>
    <property type="match status" value="1"/>
</dbReference>
<dbReference type="CDD" id="cd00553">
    <property type="entry name" value="NAD_synthase"/>
    <property type="match status" value="1"/>
</dbReference>
<protein>
    <recommendedName>
        <fullName evidence="7 8">Glutamine-dependent NAD(+) synthetase</fullName>
        <ecNumber evidence="7 8">6.3.5.1</ecNumber>
    </recommendedName>
    <alternativeName>
        <fullName evidence="7 8">NAD(+) synthase [glutamine-hydrolyzing]</fullName>
    </alternativeName>
</protein>
<organism evidence="13 14">
    <name type="scientific">Eiseniibacteriota bacterium</name>
    <dbReference type="NCBI Taxonomy" id="2212470"/>
    <lineage>
        <taxon>Bacteria</taxon>
        <taxon>Candidatus Eiseniibacteriota</taxon>
    </lineage>
</organism>
<proteinExistence type="inferred from homology"/>
<evidence type="ECO:0000256" key="11">
    <source>
        <dbReference type="SAM" id="MobiDB-lite"/>
    </source>
</evidence>
<dbReference type="InterPro" id="IPR003010">
    <property type="entry name" value="C-N_Hydrolase"/>
</dbReference>
<feature type="compositionally biased region" description="Basic and acidic residues" evidence="11">
    <location>
        <begin position="33"/>
        <end position="42"/>
    </location>
</feature>
<dbReference type="AlphaFoldDB" id="A0A538SZT6"/>
<dbReference type="InterPro" id="IPR036526">
    <property type="entry name" value="C-N_Hydrolase_sf"/>
</dbReference>
<dbReference type="GO" id="GO:0005524">
    <property type="term" value="F:ATP binding"/>
    <property type="evidence" value="ECO:0007669"/>
    <property type="project" value="UniProtKB-UniRule"/>
</dbReference>
<dbReference type="NCBIfam" id="TIGR00552">
    <property type="entry name" value="nadE"/>
    <property type="match status" value="1"/>
</dbReference>
<accession>A0A538SZT6</accession>
<dbReference type="HAMAP" id="MF_02090">
    <property type="entry name" value="NadE_glutamine_dep"/>
    <property type="match status" value="1"/>
</dbReference>
<evidence type="ECO:0000313" key="14">
    <source>
        <dbReference type="Proteomes" id="UP000316852"/>
    </source>
</evidence>
<dbReference type="Pfam" id="PF00795">
    <property type="entry name" value="CN_hydrolase"/>
    <property type="match status" value="1"/>
</dbReference>
<feature type="binding site" evidence="7">
    <location>
        <position position="477"/>
    </location>
    <ligand>
        <name>deamido-NAD(+)</name>
        <dbReference type="ChEBI" id="CHEBI:58437"/>
        <note>ligand shared between two neighboring subunits</note>
    </ligand>
</feature>
<evidence type="ECO:0000256" key="8">
    <source>
        <dbReference type="PIRNR" id="PIRNR006630"/>
    </source>
</evidence>
<dbReference type="GO" id="GO:0005737">
    <property type="term" value="C:cytoplasm"/>
    <property type="evidence" value="ECO:0007669"/>
    <property type="project" value="InterPro"/>
</dbReference>